<dbReference type="NCBIfam" id="TIGR00206">
    <property type="entry name" value="fliF"/>
    <property type="match status" value="1"/>
</dbReference>
<dbReference type="InterPro" id="IPR013556">
    <property type="entry name" value="Flag_M-ring_C"/>
</dbReference>
<comment type="similarity">
    <text evidence="3 9">Belongs to the FliF family.</text>
</comment>
<feature type="compositionally biased region" description="Polar residues" evidence="10">
    <location>
        <begin position="276"/>
        <end position="303"/>
    </location>
</feature>
<keyword evidence="14" id="KW-0282">Flagellum</keyword>
<dbReference type="InterPro" id="IPR000067">
    <property type="entry name" value="FlgMring_FliF"/>
</dbReference>
<keyword evidence="15" id="KW-1185">Reference proteome</keyword>
<evidence type="ECO:0000256" key="5">
    <source>
        <dbReference type="ARBA" id="ARBA00022692"/>
    </source>
</evidence>
<evidence type="ECO:0000256" key="10">
    <source>
        <dbReference type="SAM" id="MobiDB-lite"/>
    </source>
</evidence>
<keyword evidence="6 11" id="KW-1133">Transmembrane helix</keyword>
<name>A0ABW0NQZ2_9MICO</name>
<dbReference type="PANTHER" id="PTHR30046">
    <property type="entry name" value="FLAGELLAR M-RING PROTEIN"/>
    <property type="match status" value="1"/>
</dbReference>
<evidence type="ECO:0000256" key="2">
    <source>
        <dbReference type="ARBA" id="ARBA00004651"/>
    </source>
</evidence>
<dbReference type="Gene3D" id="3.30.300.30">
    <property type="match status" value="1"/>
</dbReference>
<comment type="subcellular location">
    <subcellularLocation>
        <location evidence="1 9">Bacterial flagellum basal body</location>
    </subcellularLocation>
    <subcellularLocation>
        <location evidence="2">Cell membrane</location>
        <topology evidence="2">Multi-pass membrane protein</topology>
    </subcellularLocation>
</comment>
<sequence>MPPALMAALRRFTHTLREFTVGQRTLAIIGLAVLAVGGIGLTAWLSQPSYSPLFTSLSPADAGSITTLLHTDGVPYQLADGGNTILVPEQDVDSERLKAASAGLPSLSNDGYGLLNNLGVTASAFQQTTTYQRALQGELANTIEAMNGVQTASVKLAIPDQTVFTSQQAPTTASVFVRTQGNATLGSAQVAAITHLVAASVDNLKPSNVSVVSADGTLLSGSGATGTNDTASSSTYESRTQSSVQAMLDRVLGAGNSTVVVSADLSKDSAQRVTQTYTSPSNAPAINEQSSTTVDRGSVSSGATGVLGPDNIAVPTGTSTPGTGSYTTSTTKNNAINQTTETTTIPAGALDRQTISVAVNKSAAAGISAASIEQLVSGAAGVDTKRGDQVDVQLVPFSKAGAVQAQTAISTQSGAETQQNIVKIATTALTVLGVLLGLFLLFRFLTGASKRRAATPLDLGPLDVHPLGGLDPELDLLDYPSIAAQNAPNVALPLEALAEVPEYSRMRASIDRMSATDPQRTAEYLRSLMDDKQTA</sequence>
<dbReference type="PIRSF" id="PIRSF004862">
    <property type="entry name" value="FliF"/>
    <property type="match status" value="1"/>
</dbReference>
<feature type="compositionally biased region" description="Low complexity" evidence="10">
    <location>
        <begin position="315"/>
        <end position="331"/>
    </location>
</feature>
<comment type="caution">
    <text evidence="14">The sequence shown here is derived from an EMBL/GenBank/DDBJ whole genome shotgun (WGS) entry which is preliminary data.</text>
</comment>
<dbReference type="InterPro" id="IPR045851">
    <property type="entry name" value="AMP-bd_C_sf"/>
</dbReference>
<evidence type="ECO:0000256" key="7">
    <source>
        <dbReference type="ARBA" id="ARBA00023136"/>
    </source>
</evidence>
<dbReference type="PRINTS" id="PR01009">
    <property type="entry name" value="FLGMRINGFLIF"/>
</dbReference>
<keyword evidence="5 11" id="KW-0812">Transmembrane</keyword>
<evidence type="ECO:0000313" key="14">
    <source>
        <dbReference type="EMBL" id="MFC5502361.1"/>
    </source>
</evidence>
<feature type="domain" description="Flagellar M-ring N-terminal" evidence="12">
    <location>
        <begin position="46"/>
        <end position="220"/>
    </location>
</feature>
<evidence type="ECO:0000259" key="12">
    <source>
        <dbReference type="Pfam" id="PF01514"/>
    </source>
</evidence>
<evidence type="ECO:0000256" key="11">
    <source>
        <dbReference type="SAM" id="Phobius"/>
    </source>
</evidence>
<evidence type="ECO:0000256" key="9">
    <source>
        <dbReference type="PIRNR" id="PIRNR004862"/>
    </source>
</evidence>
<evidence type="ECO:0000256" key="4">
    <source>
        <dbReference type="ARBA" id="ARBA00022475"/>
    </source>
</evidence>
<keyword evidence="4" id="KW-1003">Cell membrane</keyword>
<dbReference type="Pfam" id="PF01514">
    <property type="entry name" value="YscJ_FliF"/>
    <property type="match status" value="1"/>
</dbReference>
<protein>
    <recommendedName>
        <fullName evidence="9">Flagellar M-ring protein</fullName>
    </recommendedName>
</protein>
<dbReference type="InterPro" id="IPR043427">
    <property type="entry name" value="YscJ/FliF"/>
</dbReference>
<keyword evidence="14" id="KW-0969">Cilium</keyword>
<feature type="region of interest" description="Disordered" evidence="10">
    <location>
        <begin position="218"/>
        <end position="238"/>
    </location>
</feature>
<organism evidence="14 15">
    <name type="scientific">Lysinimonas soli</name>
    <dbReference type="NCBI Taxonomy" id="1074233"/>
    <lineage>
        <taxon>Bacteria</taxon>
        <taxon>Bacillati</taxon>
        <taxon>Actinomycetota</taxon>
        <taxon>Actinomycetes</taxon>
        <taxon>Micrococcales</taxon>
        <taxon>Microbacteriaceae</taxon>
        <taxon>Lysinimonas</taxon>
    </lineage>
</organism>
<keyword evidence="7 11" id="KW-0472">Membrane</keyword>
<proteinExistence type="inferred from homology"/>
<feature type="transmembrane region" description="Helical" evidence="11">
    <location>
        <begin position="21"/>
        <end position="45"/>
    </location>
</feature>
<gene>
    <name evidence="14" type="primary">fliF</name>
    <name evidence="14" type="ORF">ACFPJ4_08935</name>
</gene>
<keyword evidence="8 9" id="KW-0975">Bacterial flagellum</keyword>
<dbReference type="Proteomes" id="UP001596039">
    <property type="component" value="Unassembled WGS sequence"/>
</dbReference>
<evidence type="ECO:0000256" key="6">
    <source>
        <dbReference type="ARBA" id="ARBA00022989"/>
    </source>
</evidence>
<dbReference type="EMBL" id="JBHSMG010000002">
    <property type="protein sequence ID" value="MFC5502361.1"/>
    <property type="molecule type" value="Genomic_DNA"/>
</dbReference>
<dbReference type="Pfam" id="PF08345">
    <property type="entry name" value="YscJ_FliF_C"/>
    <property type="match status" value="1"/>
</dbReference>
<evidence type="ECO:0000256" key="1">
    <source>
        <dbReference type="ARBA" id="ARBA00004117"/>
    </source>
</evidence>
<reference evidence="15" key="1">
    <citation type="journal article" date="2019" name="Int. J. Syst. Evol. Microbiol.">
        <title>The Global Catalogue of Microorganisms (GCM) 10K type strain sequencing project: providing services to taxonomists for standard genome sequencing and annotation.</title>
        <authorList>
            <consortium name="The Broad Institute Genomics Platform"/>
            <consortium name="The Broad Institute Genome Sequencing Center for Infectious Disease"/>
            <person name="Wu L."/>
            <person name="Ma J."/>
        </authorList>
    </citation>
    <scope>NUCLEOTIDE SEQUENCE [LARGE SCALE GENOMIC DNA]</scope>
    <source>
        <strain evidence="15">CGMCC 4.6997</strain>
    </source>
</reference>
<feature type="transmembrane region" description="Helical" evidence="11">
    <location>
        <begin position="421"/>
        <end position="442"/>
    </location>
</feature>
<evidence type="ECO:0000256" key="3">
    <source>
        <dbReference type="ARBA" id="ARBA00007971"/>
    </source>
</evidence>
<keyword evidence="14" id="KW-0966">Cell projection</keyword>
<feature type="domain" description="Flagellar M-ring C-terminal" evidence="13">
    <location>
        <begin position="248"/>
        <end position="397"/>
    </location>
</feature>
<accession>A0ABW0NQZ2</accession>
<evidence type="ECO:0000259" key="13">
    <source>
        <dbReference type="Pfam" id="PF08345"/>
    </source>
</evidence>
<feature type="region of interest" description="Disordered" evidence="10">
    <location>
        <begin position="276"/>
        <end position="331"/>
    </location>
</feature>
<dbReference type="PANTHER" id="PTHR30046:SF0">
    <property type="entry name" value="FLAGELLAR M-RING PROTEIN"/>
    <property type="match status" value="1"/>
</dbReference>
<evidence type="ECO:0000313" key="15">
    <source>
        <dbReference type="Proteomes" id="UP001596039"/>
    </source>
</evidence>
<dbReference type="InterPro" id="IPR006182">
    <property type="entry name" value="FliF_N_dom"/>
</dbReference>
<evidence type="ECO:0000256" key="8">
    <source>
        <dbReference type="ARBA" id="ARBA00023143"/>
    </source>
</evidence>
<dbReference type="RefSeq" id="WP_386740620.1">
    <property type="nucleotide sequence ID" value="NZ_JBHSMG010000002.1"/>
</dbReference>
<comment type="function">
    <text evidence="9">The M ring may be actively involved in energy transduction.</text>
</comment>